<sequence>MQRSDGRSDTDASTTANGAESAIEKWVRVEVLEILYSILGRVRLGEQVKKGLDLVRILFKERLMQRSDGRSDTDASTTANGAESATEKSVLGSKLEEIHLGEGRSHDEKFSKRLWRGFRELALFG</sequence>
<comment type="caution">
    <text evidence="2">The sequence shown here is derived from an EMBL/GenBank/DDBJ whole genome shotgun (WGS) entry which is preliminary data.</text>
</comment>
<dbReference type="Proteomes" id="UP000712281">
    <property type="component" value="Unassembled WGS sequence"/>
</dbReference>
<evidence type="ECO:0000256" key="1">
    <source>
        <dbReference type="SAM" id="MobiDB-lite"/>
    </source>
</evidence>
<accession>A0A8S9MTZ4</accession>
<evidence type="ECO:0000313" key="3">
    <source>
        <dbReference type="Proteomes" id="UP000712281"/>
    </source>
</evidence>
<organism evidence="2 3">
    <name type="scientific">Brassica cretica</name>
    <name type="common">Mustard</name>
    <dbReference type="NCBI Taxonomy" id="69181"/>
    <lineage>
        <taxon>Eukaryota</taxon>
        <taxon>Viridiplantae</taxon>
        <taxon>Streptophyta</taxon>
        <taxon>Embryophyta</taxon>
        <taxon>Tracheophyta</taxon>
        <taxon>Spermatophyta</taxon>
        <taxon>Magnoliopsida</taxon>
        <taxon>eudicotyledons</taxon>
        <taxon>Gunneridae</taxon>
        <taxon>Pentapetalae</taxon>
        <taxon>rosids</taxon>
        <taxon>malvids</taxon>
        <taxon>Brassicales</taxon>
        <taxon>Brassicaceae</taxon>
        <taxon>Brassiceae</taxon>
        <taxon>Brassica</taxon>
    </lineage>
</organism>
<feature type="compositionally biased region" description="Polar residues" evidence="1">
    <location>
        <begin position="74"/>
        <end position="83"/>
    </location>
</feature>
<gene>
    <name evidence="2" type="ORF">F2Q68_00041217</name>
</gene>
<name>A0A8S9MTZ4_BRACR</name>
<proteinExistence type="predicted"/>
<dbReference type="EMBL" id="QGKW02000007">
    <property type="protein sequence ID" value="KAF2620533.1"/>
    <property type="molecule type" value="Genomic_DNA"/>
</dbReference>
<protein>
    <submittedName>
        <fullName evidence="2">Uncharacterized protein</fullName>
    </submittedName>
</protein>
<dbReference type="AlphaFoldDB" id="A0A8S9MTZ4"/>
<evidence type="ECO:0000313" key="2">
    <source>
        <dbReference type="EMBL" id="KAF2620533.1"/>
    </source>
</evidence>
<feature type="region of interest" description="Disordered" evidence="1">
    <location>
        <begin position="66"/>
        <end position="90"/>
    </location>
</feature>
<reference evidence="2" key="1">
    <citation type="submission" date="2019-12" db="EMBL/GenBank/DDBJ databases">
        <title>Genome sequencing and annotation of Brassica cretica.</title>
        <authorList>
            <person name="Studholme D.J."/>
            <person name="Sarris P.F."/>
        </authorList>
    </citation>
    <scope>NUCLEOTIDE SEQUENCE</scope>
    <source>
        <strain evidence="2">PFS-001/15</strain>
        <tissue evidence="2">Leaf</tissue>
    </source>
</reference>